<dbReference type="EMBL" id="CP162551">
    <property type="protein sequence ID" value="XDI36428.1"/>
    <property type="molecule type" value="Genomic_DNA"/>
</dbReference>
<organism evidence="3">
    <name type="scientific">Alkalihalophilus sp. As8PL</name>
    <dbReference type="NCBI Taxonomy" id="3237103"/>
    <lineage>
        <taxon>Bacteria</taxon>
        <taxon>Bacillati</taxon>
        <taxon>Bacillota</taxon>
        <taxon>Bacilli</taxon>
        <taxon>Bacillales</taxon>
        <taxon>Bacillaceae</taxon>
        <taxon>Alkalihalophilus</taxon>
    </lineage>
</organism>
<dbReference type="GO" id="GO:0030001">
    <property type="term" value="P:metal ion transport"/>
    <property type="evidence" value="ECO:0007669"/>
    <property type="project" value="InterPro"/>
</dbReference>
<protein>
    <submittedName>
        <fullName evidence="3">Zinc ABC transporter substrate-binding protein</fullName>
    </submittedName>
</protein>
<dbReference type="PANTHER" id="PTHR42953:SF8">
    <property type="entry name" value="ZINT DOMAIN-CONTAINING PROTEIN"/>
    <property type="match status" value="1"/>
</dbReference>
<reference evidence="3" key="1">
    <citation type="submission" date="2024-07" db="EMBL/GenBank/DDBJ databases">
        <title>Identification and characteristics of an arsenic-resistant bacterial isolate, which belongs to a novel species.</title>
        <authorList>
            <person name="Juszczyk A."/>
            <person name="Kowalczyk A."/>
            <person name="Was K."/>
            <person name="Kosowicz W."/>
            <person name="Budzyn A."/>
            <person name="Latowski D."/>
        </authorList>
    </citation>
    <scope>NUCLEOTIDE SEQUENCE</scope>
    <source>
        <strain evidence="3">As8PL</strain>
    </source>
</reference>
<accession>A0AB39BSD4</accession>
<feature type="signal peptide" evidence="2">
    <location>
        <begin position="1"/>
        <end position="19"/>
    </location>
</feature>
<feature type="chain" id="PRO_5044264620" evidence="2">
    <location>
        <begin position="20"/>
        <end position="401"/>
    </location>
</feature>
<dbReference type="Gene3D" id="3.40.50.1980">
    <property type="entry name" value="Nitrogenase molybdenum iron protein domain"/>
    <property type="match status" value="3"/>
</dbReference>
<dbReference type="InterPro" id="IPR050492">
    <property type="entry name" value="Bact_metal-bind_prot9"/>
</dbReference>
<keyword evidence="2" id="KW-0732">Signal</keyword>
<dbReference type="PANTHER" id="PTHR42953">
    <property type="entry name" value="HIGH-AFFINITY ZINC UPTAKE SYSTEM PROTEIN ZNUA-RELATED"/>
    <property type="match status" value="1"/>
</dbReference>
<sequence>MNFKSSLFAIMLVLSSFLAACGGQDEAEESSETEVTEEESSETLELYTTIFPLEDFANKIGGEYVNVTNMVPVGADAHTFEPTARQMIEVAEGDAFIYNGAGLEGFVDALINTVENEDVAIVQASEGIELIDFDQDSAHGHEEHDHEHEEHGHEEDEHEHEEHGHEEDEHEHEEHGHEEDEHEHEEHGHEEDEHEHEEHGHEEDDHDHEEQGHDDEEHNHDHDHAHDHDEDPHVWLDPIHSITLAENIKATLIELMPEQEEYFTTNFNQVKEDLEALDNEFQAMADEANKDTFLVSHAGYGYWEERYGLKQVGISGLSPTNEPSQRQLQDIIHFANEYEINYVLFEQNITPKVAQVVQDEVGAEALYLHNLEALVEEDVQNGEDYFSLMTKNIETLRTALQ</sequence>
<dbReference type="Pfam" id="PF01297">
    <property type="entry name" value="ZnuA"/>
    <property type="match status" value="1"/>
</dbReference>
<evidence type="ECO:0000256" key="2">
    <source>
        <dbReference type="SAM" id="SignalP"/>
    </source>
</evidence>
<dbReference type="RefSeq" id="WP_368503874.1">
    <property type="nucleotide sequence ID" value="NZ_CP162551.1"/>
</dbReference>
<proteinExistence type="predicted"/>
<dbReference type="PROSITE" id="PS51257">
    <property type="entry name" value="PROKAR_LIPOPROTEIN"/>
    <property type="match status" value="1"/>
</dbReference>
<dbReference type="InterPro" id="IPR006127">
    <property type="entry name" value="ZnuA-like"/>
</dbReference>
<evidence type="ECO:0000313" key="3">
    <source>
        <dbReference type="EMBL" id="XDI36428.1"/>
    </source>
</evidence>
<feature type="region of interest" description="Disordered" evidence="1">
    <location>
        <begin position="138"/>
        <end position="234"/>
    </location>
</feature>
<evidence type="ECO:0000256" key="1">
    <source>
        <dbReference type="SAM" id="MobiDB-lite"/>
    </source>
</evidence>
<dbReference type="AlphaFoldDB" id="A0AB39BSD4"/>
<dbReference type="GO" id="GO:0046872">
    <property type="term" value="F:metal ion binding"/>
    <property type="evidence" value="ECO:0007669"/>
    <property type="project" value="InterPro"/>
</dbReference>
<gene>
    <name evidence="3" type="ORF">AB3N04_17355</name>
</gene>
<name>A0AB39BSD4_9BACI</name>
<dbReference type="SUPFAM" id="SSF53807">
    <property type="entry name" value="Helical backbone' metal receptor"/>
    <property type="match status" value="1"/>
</dbReference>